<reference evidence="6 7" key="1">
    <citation type="submission" date="2012-09" db="EMBL/GenBank/DDBJ databases">
        <title>Genome Sequence of alkane-degrading Bacterium Alcanivorax sp. 19-m-6.</title>
        <authorList>
            <person name="Lai Q."/>
            <person name="Shao Z."/>
        </authorList>
    </citation>
    <scope>NUCLEOTIDE SEQUENCE [LARGE SCALE GENOMIC DNA]</scope>
    <source>
        <strain evidence="6 7">19-m-6</strain>
    </source>
</reference>
<gene>
    <name evidence="6" type="ORF">Y5S_03014</name>
</gene>
<dbReference type="Gene3D" id="1.20.120.550">
    <property type="entry name" value="Membrane associated eicosanoid/glutathione metabolism-like domain"/>
    <property type="match status" value="1"/>
</dbReference>
<organism evidence="6 7">
    <name type="scientific">Alcanivorax nanhaiticus</name>
    <dbReference type="NCBI Taxonomy" id="1177154"/>
    <lineage>
        <taxon>Bacteria</taxon>
        <taxon>Pseudomonadati</taxon>
        <taxon>Pseudomonadota</taxon>
        <taxon>Gammaproteobacteria</taxon>
        <taxon>Oceanospirillales</taxon>
        <taxon>Alcanivoracaceae</taxon>
        <taxon>Alcanivorax</taxon>
    </lineage>
</organism>
<keyword evidence="4 5" id="KW-0472">Membrane</keyword>
<evidence type="ECO:0000313" key="7">
    <source>
        <dbReference type="Proteomes" id="UP000029444"/>
    </source>
</evidence>
<evidence type="ECO:0000256" key="3">
    <source>
        <dbReference type="ARBA" id="ARBA00022989"/>
    </source>
</evidence>
<dbReference type="Proteomes" id="UP000029444">
    <property type="component" value="Unassembled WGS sequence"/>
</dbReference>
<dbReference type="PATRIC" id="fig|1177154.3.peg.3055"/>
<keyword evidence="2 5" id="KW-0812">Transmembrane</keyword>
<dbReference type="AlphaFoldDB" id="A0A095SGX5"/>
<evidence type="ECO:0000256" key="4">
    <source>
        <dbReference type="ARBA" id="ARBA00023136"/>
    </source>
</evidence>
<protein>
    <recommendedName>
        <fullName evidence="8">MAPEG family protein</fullName>
    </recommendedName>
</protein>
<feature type="transmembrane region" description="Helical" evidence="5">
    <location>
        <begin position="73"/>
        <end position="99"/>
    </location>
</feature>
<dbReference type="STRING" id="1177154.Y5S_03014"/>
<comment type="caution">
    <text evidence="6">The sequence shown here is derived from an EMBL/GenBank/DDBJ whole genome shotgun (WGS) entry which is preliminary data.</text>
</comment>
<evidence type="ECO:0008006" key="8">
    <source>
        <dbReference type="Google" id="ProtNLM"/>
    </source>
</evidence>
<dbReference type="Pfam" id="PF01124">
    <property type="entry name" value="MAPEG"/>
    <property type="match status" value="1"/>
</dbReference>
<name>A0A095SGX5_9GAMM</name>
<evidence type="ECO:0000256" key="1">
    <source>
        <dbReference type="ARBA" id="ARBA00004370"/>
    </source>
</evidence>
<dbReference type="eggNOG" id="COG5331">
    <property type="taxonomic scope" value="Bacteria"/>
</dbReference>
<proteinExistence type="predicted"/>
<evidence type="ECO:0000313" key="6">
    <source>
        <dbReference type="EMBL" id="KGD63807.1"/>
    </source>
</evidence>
<comment type="subcellular location">
    <subcellularLocation>
        <location evidence="1">Membrane</location>
    </subcellularLocation>
</comment>
<dbReference type="SUPFAM" id="SSF161084">
    <property type="entry name" value="MAPEG domain-like"/>
    <property type="match status" value="1"/>
</dbReference>
<dbReference type="InterPro" id="IPR023352">
    <property type="entry name" value="MAPEG-like_dom_sf"/>
</dbReference>
<feature type="transmembrane region" description="Helical" evidence="5">
    <location>
        <begin position="6"/>
        <end position="27"/>
    </location>
</feature>
<dbReference type="GO" id="GO:0016020">
    <property type="term" value="C:membrane"/>
    <property type="evidence" value="ECO:0007669"/>
    <property type="project" value="UniProtKB-SubCell"/>
</dbReference>
<dbReference type="OrthoDB" id="5573101at2"/>
<sequence length="141" mass="15750">MLVSTPILAPLVVLVAWSMVMWLWMYLTRLPAMKAANMKPDPQAPSGQQMNTLPAQVRWKADNYNHLMEQPTVFYAIVLALALLGQGDGINLTLAWAYVGIRIVHSLLQALVNKIEVRFVLFFLSSLALIGLTINALRTVF</sequence>
<accession>A0A095SGX5</accession>
<evidence type="ECO:0000256" key="5">
    <source>
        <dbReference type="SAM" id="Phobius"/>
    </source>
</evidence>
<keyword evidence="3 5" id="KW-1133">Transmembrane helix</keyword>
<dbReference type="RefSeq" id="WP_035234161.1">
    <property type="nucleotide sequence ID" value="NZ_ARXV01000014.1"/>
</dbReference>
<keyword evidence="7" id="KW-1185">Reference proteome</keyword>
<dbReference type="EMBL" id="ARXV01000014">
    <property type="protein sequence ID" value="KGD63807.1"/>
    <property type="molecule type" value="Genomic_DNA"/>
</dbReference>
<dbReference type="InterPro" id="IPR001129">
    <property type="entry name" value="Membr-assoc_MAPEG"/>
</dbReference>
<evidence type="ECO:0000256" key="2">
    <source>
        <dbReference type="ARBA" id="ARBA00022692"/>
    </source>
</evidence>
<feature type="transmembrane region" description="Helical" evidence="5">
    <location>
        <begin position="119"/>
        <end position="137"/>
    </location>
</feature>